<dbReference type="InterPro" id="IPR000845">
    <property type="entry name" value="Nucleoside_phosphorylase_d"/>
</dbReference>
<dbReference type="Pfam" id="PF01048">
    <property type="entry name" value="PNP_UDP_1"/>
    <property type="match status" value="1"/>
</dbReference>
<evidence type="ECO:0000256" key="2">
    <source>
        <dbReference type="ARBA" id="ARBA00022676"/>
    </source>
</evidence>
<protein>
    <recommendedName>
        <fullName evidence="4">Nucleoside phosphorylase domain-containing protein</fullName>
    </recommendedName>
</protein>
<evidence type="ECO:0000313" key="5">
    <source>
        <dbReference type="EMBL" id="SVA06859.1"/>
    </source>
</evidence>
<comment type="similarity">
    <text evidence="1">Belongs to the PNP/UDP phosphorylase family.</text>
</comment>
<accession>A0A381STP6</accession>
<name>A0A381STP6_9ZZZZ</name>
<dbReference type="PROSITE" id="PS01232">
    <property type="entry name" value="PNP_UDP_1"/>
    <property type="match status" value="1"/>
</dbReference>
<dbReference type="GO" id="GO:0009164">
    <property type="term" value="P:nucleoside catabolic process"/>
    <property type="evidence" value="ECO:0007669"/>
    <property type="project" value="UniProtKB-ARBA"/>
</dbReference>
<gene>
    <name evidence="5" type="ORF">METZ01_LOCUS59713</name>
</gene>
<evidence type="ECO:0000256" key="3">
    <source>
        <dbReference type="ARBA" id="ARBA00022679"/>
    </source>
</evidence>
<evidence type="ECO:0000256" key="1">
    <source>
        <dbReference type="ARBA" id="ARBA00010456"/>
    </source>
</evidence>
<organism evidence="5">
    <name type="scientific">marine metagenome</name>
    <dbReference type="NCBI Taxonomy" id="408172"/>
    <lineage>
        <taxon>unclassified sequences</taxon>
        <taxon>metagenomes</taxon>
        <taxon>ecological metagenomes</taxon>
    </lineage>
</organism>
<dbReference type="PANTHER" id="PTHR43691:SF11">
    <property type="entry name" value="FI09636P-RELATED"/>
    <property type="match status" value="1"/>
</dbReference>
<dbReference type="GO" id="GO:0005829">
    <property type="term" value="C:cytosol"/>
    <property type="evidence" value="ECO:0007669"/>
    <property type="project" value="TreeGrafter"/>
</dbReference>
<feature type="domain" description="Nucleoside phosphorylase" evidence="4">
    <location>
        <begin position="2"/>
        <end position="169"/>
    </location>
</feature>
<dbReference type="EMBL" id="UINC01003500">
    <property type="protein sequence ID" value="SVA06859.1"/>
    <property type="molecule type" value="Genomic_DNA"/>
</dbReference>
<evidence type="ECO:0000259" key="4">
    <source>
        <dbReference type="Pfam" id="PF01048"/>
    </source>
</evidence>
<keyword evidence="2" id="KW-0328">Glycosyltransferase</keyword>
<proteinExistence type="inferred from homology"/>
<dbReference type="GO" id="GO:0016763">
    <property type="term" value="F:pentosyltransferase activity"/>
    <property type="evidence" value="ECO:0007669"/>
    <property type="project" value="InterPro"/>
</dbReference>
<dbReference type="InterPro" id="IPR018016">
    <property type="entry name" value="Nucleoside_phosphorylase_CS"/>
</dbReference>
<dbReference type="CDD" id="cd17767">
    <property type="entry name" value="UP_EcUdp-like"/>
    <property type="match status" value="1"/>
</dbReference>
<dbReference type="SUPFAM" id="SSF53167">
    <property type="entry name" value="Purine and uridine phosphorylases"/>
    <property type="match status" value="1"/>
</dbReference>
<sequence>MTYTGKLFGEKVSVSSTGMGCPSTAIAIEELKMAGADTFIRVGTSGTMQKFIEPGDLIIAWGAIRDEYTSQQYIPLEFPAVADLDVTLALRQAARDIKVRHHIGMTQSKDSFYGQHEPERMPISGELQDRWKAWVKGGTLCSEMEASTIFVVSSFLKCRAGGIMLAGGTDSDLNVLLNTAVSGLNILIEHDQKKMG</sequence>
<dbReference type="PANTHER" id="PTHR43691">
    <property type="entry name" value="URIDINE PHOSPHORYLASE"/>
    <property type="match status" value="1"/>
</dbReference>
<keyword evidence="3" id="KW-0808">Transferase</keyword>
<dbReference type="InterPro" id="IPR035994">
    <property type="entry name" value="Nucleoside_phosphorylase_sf"/>
</dbReference>
<reference evidence="5" key="1">
    <citation type="submission" date="2018-05" db="EMBL/GenBank/DDBJ databases">
        <authorList>
            <person name="Lanie J.A."/>
            <person name="Ng W.-L."/>
            <person name="Kazmierczak K.M."/>
            <person name="Andrzejewski T.M."/>
            <person name="Davidsen T.M."/>
            <person name="Wayne K.J."/>
            <person name="Tettelin H."/>
            <person name="Glass J.I."/>
            <person name="Rusch D."/>
            <person name="Podicherti R."/>
            <person name="Tsui H.-C.T."/>
            <person name="Winkler M.E."/>
        </authorList>
    </citation>
    <scope>NUCLEOTIDE SEQUENCE</scope>
</reference>
<dbReference type="Gene3D" id="3.40.50.1580">
    <property type="entry name" value="Nucleoside phosphorylase domain"/>
    <property type="match status" value="1"/>
</dbReference>
<dbReference type="AlphaFoldDB" id="A0A381STP6"/>